<keyword evidence="2" id="KW-0732">Signal</keyword>
<evidence type="ECO:0000256" key="2">
    <source>
        <dbReference type="SAM" id="SignalP"/>
    </source>
</evidence>
<organism evidence="3 4">
    <name type="scientific">Lacunisphaera limnophila</name>
    <dbReference type="NCBI Taxonomy" id="1838286"/>
    <lineage>
        <taxon>Bacteria</taxon>
        <taxon>Pseudomonadati</taxon>
        <taxon>Verrucomicrobiota</taxon>
        <taxon>Opitutia</taxon>
        <taxon>Opitutales</taxon>
        <taxon>Opitutaceae</taxon>
        <taxon>Lacunisphaera</taxon>
    </lineage>
</organism>
<dbReference type="PATRIC" id="fig|1838286.3.peg.3142"/>
<sequence>MKSLIIVPCLAASAAVAAELKDPTAVAQEWQQAAEQARQPLGPSRTLAALSDDLTTTPLERIFSPDNLPPLPPPAVRPPLLDAPSTKIPDHLPNLRPRGAVPYEYNGEVYWLVPLSTPARK</sequence>
<feature type="signal peptide" evidence="2">
    <location>
        <begin position="1"/>
        <end position="17"/>
    </location>
</feature>
<keyword evidence="4" id="KW-1185">Reference proteome</keyword>
<protein>
    <submittedName>
        <fullName evidence="3">Uncharacterized protein</fullName>
    </submittedName>
</protein>
<feature type="chain" id="PRO_5009105470" evidence="2">
    <location>
        <begin position="18"/>
        <end position="121"/>
    </location>
</feature>
<dbReference type="KEGG" id="obg:Verru16b_03119"/>
<dbReference type="Proteomes" id="UP000095228">
    <property type="component" value="Chromosome"/>
</dbReference>
<proteinExistence type="predicted"/>
<evidence type="ECO:0000313" key="3">
    <source>
        <dbReference type="EMBL" id="AOS46025.1"/>
    </source>
</evidence>
<dbReference type="AlphaFoldDB" id="A0A1D8AYS5"/>
<dbReference type="STRING" id="1838286.Verru16b_03119"/>
<dbReference type="EMBL" id="CP016094">
    <property type="protein sequence ID" value="AOS46025.1"/>
    <property type="molecule type" value="Genomic_DNA"/>
</dbReference>
<gene>
    <name evidence="3" type="ORF">Verru16b_03119</name>
</gene>
<evidence type="ECO:0000256" key="1">
    <source>
        <dbReference type="SAM" id="MobiDB-lite"/>
    </source>
</evidence>
<name>A0A1D8AYS5_9BACT</name>
<evidence type="ECO:0000313" key="4">
    <source>
        <dbReference type="Proteomes" id="UP000095228"/>
    </source>
</evidence>
<accession>A0A1D8AYS5</accession>
<dbReference type="RefSeq" id="WP_069963118.1">
    <property type="nucleotide sequence ID" value="NZ_CP016094.1"/>
</dbReference>
<feature type="compositionally biased region" description="Pro residues" evidence="1">
    <location>
        <begin position="67"/>
        <end position="77"/>
    </location>
</feature>
<reference evidence="3 4" key="1">
    <citation type="submission" date="2016-06" db="EMBL/GenBank/DDBJ databases">
        <title>Three novel species with peptidoglycan cell walls form the new genus Lacunisphaera gen. nov. in the family Opitutaceae of the verrucomicrobial subdivision 4.</title>
        <authorList>
            <person name="Rast P."/>
            <person name="Gloeckner I."/>
            <person name="Jogler M."/>
            <person name="Boedeker C."/>
            <person name="Jeske O."/>
            <person name="Wiegand S."/>
            <person name="Reinhardt R."/>
            <person name="Schumann P."/>
            <person name="Rohde M."/>
            <person name="Spring S."/>
            <person name="Gloeckner F.O."/>
            <person name="Jogler C."/>
        </authorList>
    </citation>
    <scope>NUCLEOTIDE SEQUENCE [LARGE SCALE GENOMIC DNA]</scope>
    <source>
        <strain evidence="3 4">IG16b</strain>
    </source>
</reference>
<feature type="region of interest" description="Disordered" evidence="1">
    <location>
        <begin position="63"/>
        <end position="97"/>
    </location>
</feature>